<feature type="transmembrane region" description="Helical" evidence="6">
    <location>
        <begin position="43"/>
        <end position="63"/>
    </location>
</feature>
<feature type="transmembrane region" description="Helical" evidence="6">
    <location>
        <begin position="268"/>
        <end position="287"/>
    </location>
</feature>
<feature type="transmembrane region" description="Helical" evidence="6">
    <location>
        <begin position="70"/>
        <end position="89"/>
    </location>
</feature>
<dbReference type="PANTHER" id="PTHR43124">
    <property type="entry name" value="PURINE EFFLUX PUMP PBUE"/>
    <property type="match status" value="1"/>
</dbReference>
<feature type="transmembrane region" description="Helical" evidence="6">
    <location>
        <begin position="204"/>
        <end position="223"/>
    </location>
</feature>
<sequence>MIMKAPLVVAAGTFTIVTTEMLPVGLLPPMARDLGVPEGAAGLAVTLPGVVAAVAALAVALGAGRLDRRVLLCSLAGLVAAANAVSAVAPSLQALLAARVLVGIAIGGFWAIAAGLAPRLVEPRRVGTATAVIFGGIAVASVAGVPAGAFIAQLAGWRASFAVMAVLALAVLVLMAVTLPPLPATTPFRPGDLPAVLRLPAMRAGLALTGLIVVGHFAAYTYVRPVLEQLGGVRPALIGPMLLAYGLAGIAGNFLAGRTAVRDPRRTLLAQAVAIALVTAVLAATSLPPLLPLLVWGVAYGGVSVSLQTLLSSERDAPPEAASSLLSCSFNASIALGALVGGRLTDGPGLTALLYTAAALTACAALLAAFSTRPRRLPAPR</sequence>
<evidence type="ECO:0000259" key="7">
    <source>
        <dbReference type="PROSITE" id="PS50850"/>
    </source>
</evidence>
<evidence type="ECO:0000256" key="3">
    <source>
        <dbReference type="ARBA" id="ARBA00022692"/>
    </source>
</evidence>
<keyword evidence="2" id="KW-1003">Cell membrane</keyword>
<name>A0ABV9TY45_9ACTN</name>
<dbReference type="PANTHER" id="PTHR43124:SF3">
    <property type="entry name" value="CHLORAMPHENICOL EFFLUX PUMP RV0191"/>
    <property type="match status" value="1"/>
</dbReference>
<gene>
    <name evidence="8" type="ORF">ACFPCY_17315</name>
</gene>
<proteinExistence type="predicted"/>
<dbReference type="SUPFAM" id="SSF103473">
    <property type="entry name" value="MFS general substrate transporter"/>
    <property type="match status" value="1"/>
</dbReference>
<accession>A0ABV9TY45</accession>
<dbReference type="PROSITE" id="PS50850">
    <property type="entry name" value="MFS"/>
    <property type="match status" value="1"/>
</dbReference>
<comment type="caution">
    <text evidence="8">The sequence shown here is derived from an EMBL/GenBank/DDBJ whole genome shotgun (WGS) entry which is preliminary data.</text>
</comment>
<keyword evidence="4 6" id="KW-1133">Transmembrane helix</keyword>
<evidence type="ECO:0000256" key="1">
    <source>
        <dbReference type="ARBA" id="ARBA00004651"/>
    </source>
</evidence>
<dbReference type="EMBL" id="JBHSIT010000004">
    <property type="protein sequence ID" value="MFC4909087.1"/>
    <property type="molecule type" value="Genomic_DNA"/>
</dbReference>
<keyword evidence="3 6" id="KW-0812">Transmembrane</keyword>
<feature type="transmembrane region" description="Helical" evidence="6">
    <location>
        <begin position="95"/>
        <end position="117"/>
    </location>
</feature>
<dbReference type="InterPro" id="IPR050189">
    <property type="entry name" value="MFS_Efflux_Transporters"/>
</dbReference>
<evidence type="ECO:0000256" key="5">
    <source>
        <dbReference type="ARBA" id="ARBA00023136"/>
    </source>
</evidence>
<protein>
    <submittedName>
        <fullName evidence="8">MFS transporter</fullName>
    </submittedName>
</protein>
<keyword evidence="9" id="KW-1185">Reference proteome</keyword>
<evidence type="ECO:0000256" key="6">
    <source>
        <dbReference type="SAM" id="Phobius"/>
    </source>
</evidence>
<dbReference type="InterPro" id="IPR011701">
    <property type="entry name" value="MFS"/>
</dbReference>
<feature type="transmembrane region" description="Helical" evidence="6">
    <location>
        <begin position="161"/>
        <end position="183"/>
    </location>
</feature>
<evidence type="ECO:0000256" key="4">
    <source>
        <dbReference type="ARBA" id="ARBA00022989"/>
    </source>
</evidence>
<dbReference type="CDD" id="cd17324">
    <property type="entry name" value="MFS_NepI_like"/>
    <property type="match status" value="1"/>
</dbReference>
<dbReference type="InterPro" id="IPR020846">
    <property type="entry name" value="MFS_dom"/>
</dbReference>
<dbReference type="Gene3D" id="1.20.1250.20">
    <property type="entry name" value="MFS general substrate transporter like domains"/>
    <property type="match status" value="2"/>
</dbReference>
<evidence type="ECO:0000313" key="9">
    <source>
        <dbReference type="Proteomes" id="UP001595872"/>
    </source>
</evidence>
<feature type="transmembrane region" description="Helical" evidence="6">
    <location>
        <begin position="352"/>
        <end position="371"/>
    </location>
</feature>
<keyword evidence="5 6" id="KW-0472">Membrane</keyword>
<dbReference type="Pfam" id="PF07690">
    <property type="entry name" value="MFS_1"/>
    <property type="match status" value="1"/>
</dbReference>
<feature type="transmembrane region" description="Helical" evidence="6">
    <location>
        <begin position="129"/>
        <end position="155"/>
    </location>
</feature>
<dbReference type="InterPro" id="IPR036259">
    <property type="entry name" value="MFS_trans_sf"/>
</dbReference>
<comment type="subcellular location">
    <subcellularLocation>
        <location evidence="1">Cell membrane</location>
        <topology evidence="1">Multi-pass membrane protein</topology>
    </subcellularLocation>
</comment>
<reference evidence="9" key="1">
    <citation type="journal article" date="2019" name="Int. J. Syst. Evol. Microbiol.">
        <title>The Global Catalogue of Microorganisms (GCM) 10K type strain sequencing project: providing services to taxonomists for standard genome sequencing and annotation.</title>
        <authorList>
            <consortium name="The Broad Institute Genomics Platform"/>
            <consortium name="The Broad Institute Genome Sequencing Center for Infectious Disease"/>
            <person name="Wu L."/>
            <person name="Ma J."/>
        </authorList>
    </citation>
    <scope>NUCLEOTIDE SEQUENCE [LARGE SCALE GENOMIC DNA]</scope>
    <source>
        <strain evidence="9">KLKA75</strain>
    </source>
</reference>
<evidence type="ECO:0000256" key="2">
    <source>
        <dbReference type="ARBA" id="ARBA00022475"/>
    </source>
</evidence>
<feature type="transmembrane region" description="Helical" evidence="6">
    <location>
        <begin position="235"/>
        <end position="256"/>
    </location>
</feature>
<dbReference type="Proteomes" id="UP001595872">
    <property type="component" value="Unassembled WGS sequence"/>
</dbReference>
<evidence type="ECO:0000313" key="8">
    <source>
        <dbReference type="EMBL" id="MFC4909087.1"/>
    </source>
</evidence>
<dbReference type="RefSeq" id="WP_378256283.1">
    <property type="nucleotide sequence ID" value="NZ_JBHSIT010000004.1"/>
</dbReference>
<organism evidence="8 9">
    <name type="scientific">Actinomadura gamaensis</name>
    <dbReference type="NCBI Taxonomy" id="1763541"/>
    <lineage>
        <taxon>Bacteria</taxon>
        <taxon>Bacillati</taxon>
        <taxon>Actinomycetota</taxon>
        <taxon>Actinomycetes</taxon>
        <taxon>Streptosporangiales</taxon>
        <taxon>Thermomonosporaceae</taxon>
        <taxon>Actinomadura</taxon>
    </lineage>
</organism>
<feature type="domain" description="Major facilitator superfamily (MFS) profile" evidence="7">
    <location>
        <begin position="5"/>
        <end position="376"/>
    </location>
</feature>